<dbReference type="AlphaFoldDB" id="A0A250WUZ8"/>
<dbReference type="PANTHER" id="PTHR31747:SF3">
    <property type="entry name" value="PROTEIN LSD1"/>
    <property type="match status" value="1"/>
</dbReference>
<evidence type="ECO:0000256" key="2">
    <source>
        <dbReference type="ARBA" id="ARBA00023242"/>
    </source>
</evidence>
<gene>
    <name evidence="5" type="ORF">CEUSTIGMA_g2112.t1</name>
</gene>
<evidence type="ECO:0000259" key="4">
    <source>
        <dbReference type="Pfam" id="PF06943"/>
    </source>
</evidence>
<dbReference type="GO" id="GO:0005634">
    <property type="term" value="C:nucleus"/>
    <property type="evidence" value="ECO:0007669"/>
    <property type="project" value="UniProtKB-SubCell"/>
</dbReference>
<keyword evidence="2" id="KW-0539">Nucleus</keyword>
<protein>
    <recommendedName>
        <fullName evidence="4">Zinc finger LSD1-type domain-containing protein</fullName>
    </recommendedName>
</protein>
<dbReference type="Pfam" id="PF06943">
    <property type="entry name" value="zf-LSD1"/>
    <property type="match status" value="3"/>
</dbReference>
<reference evidence="5 6" key="1">
    <citation type="submission" date="2017-08" db="EMBL/GenBank/DDBJ databases">
        <title>Acidophilic green algal genome provides insights into adaptation to an acidic environment.</title>
        <authorList>
            <person name="Hirooka S."/>
            <person name="Hirose Y."/>
            <person name="Kanesaki Y."/>
            <person name="Higuchi S."/>
            <person name="Fujiwara T."/>
            <person name="Onuma R."/>
            <person name="Era A."/>
            <person name="Ohbayashi R."/>
            <person name="Uzuka A."/>
            <person name="Nozaki H."/>
            <person name="Yoshikawa H."/>
            <person name="Miyagishima S.Y."/>
        </authorList>
    </citation>
    <scope>NUCLEOTIDE SEQUENCE [LARGE SCALE GENOMIC DNA]</scope>
    <source>
        <strain evidence="5 6">NIES-2499</strain>
    </source>
</reference>
<feature type="domain" description="Zinc finger LSD1-type" evidence="4">
    <location>
        <begin position="92"/>
        <end position="116"/>
    </location>
</feature>
<evidence type="ECO:0000256" key="3">
    <source>
        <dbReference type="SAM" id="MobiDB-lite"/>
    </source>
</evidence>
<dbReference type="Proteomes" id="UP000232323">
    <property type="component" value="Unassembled WGS sequence"/>
</dbReference>
<dbReference type="InterPro" id="IPR040319">
    <property type="entry name" value="LSD1-like"/>
</dbReference>
<proteinExistence type="predicted"/>
<evidence type="ECO:0000256" key="1">
    <source>
        <dbReference type="ARBA" id="ARBA00004123"/>
    </source>
</evidence>
<dbReference type="SUPFAM" id="SSF48695">
    <property type="entry name" value="Multiheme cytochromes"/>
    <property type="match status" value="1"/>
</dbReference>
<dbReference type="STRING" id="1157962.A0A250WUZ8"/>
<accession>A0A250WUZ8</accession>
<evidence type="ECO:0000313" key="5">
    <source>
        <dbReference type="EMBL" id="GAX74664.1"/>
    </source>
</evidence>
<dbReference type="InterPro" id="IPR005735">
    <property type="entry name" value="Znf_LSD1"/>
</dbReference>
<keyword evidence="6" id="KW-1185">Reference proteome</keyword>
<feature type="compositionally biased region" description="Low complexity" evidence="3">
    <location>
        <begin position="124"/>
        <end position="138"/>
    </location>
</feature>
<dbReference type="PANTHER" id="PTHR31747">
    <property type="entry name" value="PROTEIN LSD1"/>
    <property type="match status" value="1"/>
</dbReference>
<dbReference type="EMBL" id="BEGY01000008">
    <property type="protein sequence ID" value="GAX74664.1"/>
    <property type="molecule type" value="Genomic_DNA"/>
</dbReference>
<dbReference type="InterPro" id="IPR036280">
    <property type="entry name" value="Multihaem_cyt_sf"/>
</dbReference>
<dbReference type="OrthoDB" id="509329at2759"/>
<comment type="subcellular location">
    <subcellularLocation>
        <location evidence="1">Nucleus</location>
    </subcellularLocation>
</comment>
<dbReference type="NCBIfam" id="TIGR01053">
    <property type="entry name" value="LSD1"/>
    <property type="match status" value="3"/>
</dbReference>
<comment type="caution">
    <text evidence="5">The sequence shown here is derived from an EMBL/GenBank/DDBJ whole genome shotgun (WGS) entry which is preliminary data.</text>
</comment>
<feature type="region of interest" description="Disordered" evidence="3">
    <location>
        <begin position="124"/>
        <end position="169"/>
    </location>
</feature>
<feature type="domain" description="Zinc finger LSD1-type" evidence="4">
    <location>
        <begin position="18"/>
        <end position="42"/>
    </location>
</feature>
<name>A0A250WUZ8_9CHLO</name>
<sequence length="169" mass="17573">MSYAMPGAGPSTHSHLVCGGCQTLLMYPGGAASVRCQRCHHITNAPPPVTNSSQIVCNGCRVLLSYPRGAESVQCSVCHGVTPVPRYQHVVCGGCNIMLMYPDNASCVKCSVCHFVTPVNSSPGPAGQSGASSSASRPNQTVVIENPPSLDEHGHEVTNIAVGVKSDNQ</sequence>
<evidence type="ECO:0000313" key="6">
    <source>
        <dbReference type="Proteomes" id="UP000232323"/>
    </source>
</evidence>
<organism evidence="5 6">
    <name type="scientific">Chlamydomonas eustigma</name>
    <dbReference type="NCBI Taxonomy" id="1157962"/>
    <lineage>
        <taxon>Eukaryota</taxon>
        <taxon>Viridiplantae</taxon>
        <taxon>Chlorophyta</taxon>
        <taxon>core chlorophytes</taxon>
        <taxon>Chlorophyceae</taxon>
        <taxon>CS clade</taxon>
        <taxon>Chlamydomonadales</taxon>
        <taxon>Chlamydomonadaceae</taxon>
        <taxon>Chlamydomonas</taxon>
    </lineage>
</organism>
<feature type="domain" description="Zinc finger LSD1-type" evidence="4">
    <location>
        <begin position="57"/>
        <end position="81"/>
    </location>
</feature>